<feature type="transmembrane region" description="Helical" evidence="6">
    <location>
        <begin position="28"/>
        <end position="47"/>
    </location>
</feature>
<feature type="transmembrane region" description="Helical" evidence="6">
    <location>
        <begin position="241"/>
        <end position="260"/>
    </location>
</feature>
<dbReference type="GO" id="GO:0005886">
    <property type="term" value="C:plasma membrane"/>
    <property type="evidence" value="ECO:0007669"/>
    <property type="project" value="UniProtKB-SubCell"/>
</dbReference>
<comment type="subcellular location">
    <subcellularLocation>
        <location evidence="1">Cell membrane</location>
        <topology evidence="1">Multi-pass membrane protein</topology>
    </subcellularLocation>
</comment>
<keyword evidence="5 6" id="KW-0472">Membrane</keyword>
<feature type="transmembrane region" description="Helical" evidence="6">
    <location>
        <begin position="201"/>
        <end position="221"/>
    </location>
</feature>
<feature type="transmembrane region" description="Helical" evidence="6">
    <location>
        <begin position="166"/>
        <end position="189"/>
    </location>
</feature>
<dbReference type="Proteomes" id="UP000238650">
    <property type="component" value="Unassembled WGS sequence"/>
</dbReference>
<gene>
    <name evidence="7" type="ORF">B4915_05470</name>
</gene>
<dbReference type="InterPro" id="IPR019108">
    <property type="entry name" value="Caa3_assmbl_CtaG-rel"/>
</dbReference>
<dbReference type="RefSeq" id="WP_105804844.1">
    <property type="nucleotide sequence ID" value="NZ_MWZD01000015.1"/>
</dbReference>
<dbReference type="AlphaFoldDB" id="A0A2S9QPP9"/>
<keyword evidence="8" id="KW-1185">Reference proteome</keyword>
<protein>
    <recommendedName>
        <fullName evidence="9">Cytochrome C oxidase assembly protein</fullName>
    </recommendedName>
</protein>
<feature type="transmembrane region" description="Helical" evidence="6">
    <location>
        <begin position="59"/>
        <end position="81"/>
    </location>
</feature>
<dbReference type="OrthoDB" id="5024156at2"/>
<evidence type="ECO:0000256" key="3">
    <source>
        <dbReference type="ARBA" id="ARBA00022692"/>
    </source>
</evidence>
<keyword evidence="3 6" id="KW-0812">Transmembrane</keyword>
<evidence type="ECO:0000256" key="5">
    <source>
        <dbReference type="ARBA" id="ARBA00023136"/>
    </source>
</evidence>
<organism evidence="7 8">
    <name type="scientific">Leucobacter massiliensis</name>
    <dbReference type="NCBI Taxonomy" id="1686285"/>
    <lineage>
        <taxon>Bacteria</taxon>
        <taxon>Bacillati</taxon>
        <taxon>Actinomycetota</taxon>
        <taxon>Actinomycetes</taxon>
        <taxon>Micrococcales</taxon>
        <taxon>Microbacteriaceae</taxon>
        <taxon>Leucobacter</taxon>
    </lineage>
</organism>
<name>A0A2S9QPP9_9MICO</name>
<feature type="transmembrane region" description="Helical" evidence="6">
    <location>
        <begin position="133"/>
        <end position="154"/>
    </location>
</feature>
<reference evidence="7 8" key="1">
    <citation type="journal article" date="2017" name="New Microbes New Infect">
        <title>Genome sequence of 'Leucobacter massiliensis' sp. nov. isolated from human pharynx after travel to the 2014 Hajj.</title>
        <authorList>
            <person name="Leangapichart T."/>
            <person name="Gautret P."/>
            <person name="Nguyen T.T."/>
            <person name="Armstrong N."/>
            <person name="Rolain J.M."/>
        </authorList>
    </citation>
    <scope>NUCLEOTIDE SEQUENCE [LARGE SCALE GENOMIC DNA]</scope>
    <source>
        <strain evidence="7 8">122RC15</strain>
    </source>
</reference>
<evidence type="ECO:0000256" key="1">
    <source>
        <dbReference type="ARBA" id="ARBA00004651"/>
    </source>
</evidence>
<evidence type="ECO:0000313" key="7">
    <source>
        <dbReference type="EMBL" id="PRI11569.1"/>
    </source>
</evidence>
<keyword evidence="2" id="KW-1003">Cell membrane</keyword>
<proteinExistence type="predicted"/>
<accession>A0A2S9QPP9</accession>
<sequence>MEGHGGHGAHDHHGAHGSGALDWAVVDALALTALLLAATAYAAALWASRHRSPWPRRRTAAWAAGLFCAGLGVLGPVAAAARESFTAHMAGHLLLGMLAPLLLVLGSPIALALRALPQPRARALSRVLRHPVVRWLTHPVVAGALNAGGLWLLYATELYGAMHRSAAVFALVHLHLLLAGYLFTASLVGVDPDPHRASFRLRAGVLIVFIAAHSILAKWLWAHPPAGVEPADGRVGAELMYYGGDAVDVILIVLLFAGWFRATRPRGANAGSPGPDPISAEKRAG</sequence>
<evidence type="ECO:0000256" key="2">
    <source>
        <dbReference type="ARBA" id="ARBA00022475"/>
    </source>
</evidence>
<dbReference type="Pfam" id="PF09678">
    <property type="entry name" value="Caa3_CtaG"/>
    <property type="match status" value="1"/>
</dbReference>
<evidence type="ECO:0000256" key="6">
    <source>
        <dbReference type="SAM" id="Phobius"/>
    </source>
</evidence>
<evidence type="ECO:0008006" key="9">
    <source>
        <dbReference type="Google" id="ProtNLM"/>
    </source>
</evidence>
<evidence type="ECO:0000256" key="4">
    <source>
        <dbReference type="ARBA" id="ARBA00022989"/>
    </source>
</evidence>
<dbReference type="EMBL" id="MWZD01000015">
    <property type="protein sequence ID" value="PRI11569.1"/>
    <property type="molecule type" value="Genomic_DNA"/>
</dbReference>
<evidence type="ECO:0000313" key="8">
    <source>
        <dbReference type="Proteomes" id="UP000238650"/>
    </source>
</evidence>
<keyword evidence="4 6" id="KW-1133">Transmembrane helix</keyword>
<feature type="transmembrane region" description="Helical" evidence="6">
    <location>
        <begin position="93"/>
        <end position="113"/>
    </location>
</feature>
<comment type="caution">
    <text evidence="7">The sequence shown here is derived from an EMBL/GenBank/DDBJ whole genome shotgun (WGS) entry which is preliminary data.</text>
</comment>